<name>A0A2K0W8N1_GIBNY</name>
<comment type="caution">
    <text evidence="2">The sequence shown here is derived from an EMBL/GenBank/DDBJ whole genome shotgun (WGS) entry which is preliminary data.</text>
</comment>
<dbReference type="Proteomes" id="UP000236664">
    <property type="component" value="Unassembled WGS sequence"/>
</dbReference>
<dbReference type="EMBL" id="MTQA01000100">
    <property type="protein sequence ID" value="PNP78635.1"/>
    <property type="molecule type" value="Genomic_DNA"/>
</dbReference>
<evidence type="ECO:0000259" key="1">
    <source>
        <dbReference type="Pfam" id="PF12770"/>
    </source>
</evidence>
<evidence type="ECO:0000313" key="3">
    <source>
        <dbReference type="Proteomes" id="UP000236664"/>
    </source>
</evidence>
<proteinExistence type="predicted"/>
<dbReference type="STRING" id="42673.A0A2K0W8N1"/>
<dbReference type="OrthoDB" id="9991317at2759"/>
<dbReference type="Gene3D" id="1.25.40.10">
    <property type="entry name" value="Tetratricopeptide repeat domain"/>
    <property type="match status" value="2"/>
</dbReference>
<reference evidence="2 3" key="1">
    <citation type="submission" date="2017-06" db="EMBL/GenBank/DDBJ databases">
        <title>Genome of Fusarium nygamai isolate CS10214.</title>
        <authorList>
            <person name="Gardiner D.M."/>
            <person name="Obanor F."/>
            <person name="Kazan K."/>
        </authorList>
    </citation>
    <scope>NUCLEOTIDE SEQUENCE [LARGE SCALE GENOMIC DNA]</scope>
    <source>
        <strain evidence="2 3">CS10214</strain>
    </source>
</reference>
<dbReference type="Pfam" id="PF12770">
    <property type="entry name" value="CHAT"/>
    <property type="match status" value="1"/>
</dbReference>
<dbReference type="SUPFAM" id="SSF81901">
    <property type="entry name" value="HCP-like"/>
    <property type="match status" value="1"/>
</dbReference>
<protein>
    <recommendedName>
        <fullName evidence="1">CHAT domain-containing protein</fullName>
    </recommendedName>
</protein>
<gene>
    <name evidence="2" type="ORF">FNYG_07981</name>
</gene>
<accession>A0A2K0W8N1</accession>
<dbReference type="InterPro" id="IPR024983">
    <property type="entry name" value="CHAT_dom"/>
</dbReference>
<organism evidence="2 3">
    <name type="scientific">Gibberella nygamai</name>
    <name type="common">Bean root rot disease fungus</name>
    <name type="synonym">Fusarium nygamai</name>
    <dbReference type="NCBI Taxonomy" id="42673"/>
    <lineage>
        <taxon>Eukaryota</taxon>
        <taxon>Fungi</taxon>
        <taxon>Dikarya</taxon>
        <taxon>Ascomycota</taxon>
        <taxon>Pezizomycotina</taxon>
        <taxon>Sordariomycetes</taxon>
        <taxon>Hypocreomycetidae</taxon>
        <taxon>Hypocreales</taxon>
        <taxon>Nectriaceae</taxon>
        <taxon>Fusarium</taxon>
        <taxon>Fusarium fujikuroi species complex</taxon>
    </lineage>
</organism>
<evidence type="ECO:0000313" key="2">
    <source>
        <dbReference type="EMBL" id="PNP78635.1"/>
    </source>
</evidence>
<sequence length="1063" mass="117338">MTVSGRSDEASQLDQQIALLMSYEPEDANEHVFIGQQYATVAEGFLDQWQSSSNETYLEKARRALAKGIELVRKGAEMLPSSGEEGDEIEFWALAAQMATSMFQGFSDFSALEQAITYYRKALEAPNNEGEMHGAVLLNLANCLMDRAEREDSAENASRDINEAIQNGQSAIVALGRNTVCLSDVSTMFLTRFEKRGEFNDLDEATKLSKEALDNTSPEDMSISSRQSNFAQCLRYQFQRTGGLDYLQRAIKLLTEAKESSSSITNLTRAKILGNLSMALNLRYESLGTKSDLLDAIRISSAALETDGLETEGLVYPVILSNLASYHQSYHQAFPDNNSIDSAISLAELAVEALKDNPMQWSRCLYNLATMLDDKSKATSGISQTARDELVEKAIGYLEQSTAVQNLDQSLLAMQNDFWSRLLHEKYQRLGSQNQDLLDAAISKATAAVQASSELQDNRGDFLVQLADLHQSKFEKCGIEQSFVDALQALEECSNMQAARTLTRITSCHRAALLCITKKQFDEAARFAEIGVNMMPNLVYCALEKDSQLQALQNISGLSNLAAALALEAGATPGKAMELLEAGRGIVAKRSTDFAQGLDSSKLDDRGRQLLETYRQLKRKIEAPMSSEFLGDEYPSAFTDITSGRLEDAGCATNIEEQLKTTYGFDVNPRLTDNCIVEIASTSPIVAFVLTDFRSSALIATGSGIQMLELPDLKLHECAEYYATMQMPVKDALRSLEFENLFEVNENLKGLLVWLWDVAVLPVLKHLGCYSSEAPLPTTQLTRIHWLTSNIMGLMPLHAAGHHDEDSTDNAISHVMSSYTTTILSLSHSIRVMESLTLSKPLSQSKMAIIGMTKTPGSWPDFDKVPGHLQAVRQFITDENNTTYRENCTCSDALDALCESQMAHIVCHGISQRDPSNSSLILCRKEHSQSSQESELVEDPLSVRQIASRGSRNSYLAYLAACQTADKIATGVLEENIHIVGAFQLFGYANAIGTLWEVEEKASVIFATEFYASLARRVQMCSQSNGHYPADIVAAAFHDAMIFLRLQDPEYVITWGPMVHFGP</sequence>
<feature type="domain" description="CHAT" evidence="1">
    <location>
        <begin position="752"/>
        <end position="1062"/>
    </location>
</feature>
<keyword evidence="3" id="KW-1185">Reference proteome</keyword>
<dbReference type="AlphaFoldDB" id="A0A2K0W8N1"/>
<dbReference type="InterPro" id="IPR011990">
    <property type="entry name" value="TPR-like_helical_dom_sf"/>
</dbReference>